<evidence type="ECO:0000259" key="1">
    <source>
        <dbReference type="Pfam" id="PF08279"/>
    </source>
</evidence>
<dbReference type="PANTHER" id="PTHR34580:SF3">
    <property type="entry name" value="PROTEIN PAFB"/>
    <property type="match status" value="1"/>
</dbReference>
<protein>
    <submittedName>
        <fullName evidence="3">Protein PafB</fullName>
    </submittedName>
</protein>
<dbReference type="AlphaFoldDB" id="A0A5S9PHL7"/>
<dbReference type="InterPro" id="IPR051534">
    <property type="entry name" value="CBASS_pafABC_assoc_protein"/>
</dbReference>
<feature type="domain" description="WYL" evidence="2">
    <location>
        <begin position="140"/>
        <end position="204"/>
    </location>
</feature>
<sequence length="242" mass="28412">MRKAERLFQIVNLLRSRRTVITAKTIADALEVSERTIYRDLQALMLSGVPIDGEAGVGYRLAKSYTLPPVMFTESELRALMLGMQMVKAWAGNDMIQSAESAFEKIQAVLPDQQHYRQIQQPSWLMVPDFMRGKMAQFSDDLNDTIDKRQQITIAYQRQDGEHSTRSIHPLGLIYWGKTWTLVAWCLMRDEYRMFRLDRIQAMTRAEIYFDWREDRNLQHYMQQMESKEAQNACPEVNREFS</sequence>
<dbReference type="InterPro" id="IPR013196">
    <property type="entry name" value="HTH_11"/>
</dbReference>
<reference evidence="3 4" key="1">
    <citation type="submission" date="2019-11" db="EMBL/GenBank/DDBJ databases">
        <authorList>
            <person name="Holert J."/>
        </authorList>
    </citation>
    <scope>NUCLEOTIDE SEQUENCE [LARGE SCALE GENOMIC DNA]</scope>
    <source>
        <strain evidence="3">SB11_3</strain>
    </source>
</reference>
<evidence type="ECO:0000313" key="3">
    <source>
        <dbReference type="EMBL" id="CAA0103482.1"/>
    </source>
</evidence>
<dbReference type="SUPFAM" id="SSF46785">
    <property type="entry name" value="Winged helix' DNA-binding domain"/>
    <property type="match status" value="1"/>
</dbReference>
<proteinExistence type="predicted"/>
<dbReference type="Proteomes" id="UP000441399">
    <property type="component" value="Unassembled WGS sequence"/>
</dbReference>
<dbReference type="InterPro" id="IPR036388">
    <property type="entry name" value="WH-like_DNA-bd_sf"/>
</dbReference>
<dbReference type="PROSITE" id="PS52050">
    <property type="entry name" value="WYL"/>
    <property type="match status" value="1"/>
</dbReference>
<dbReference type="PANTHER" id="PTHR34580">
    <property type="match status" value="1"/>
</dbReference>
<dbReference type="Pfam" id="PF08279">
    <property type="entry name" value="HTH_11"/>
    <property type="match status" value="1"/>
</dbReference>
<evidence type="ECO:0000313" key="4">
    <source>
        <dbReference type="Proteomes" id="UP000441399"/>
    </source>
</evidence>
<dbReference type="InterPro" id="IPR026881">
    <property type="entry name" value="WYL_dom"/>
</dbReference>
<organism evidence="3 4">
    <name type="scientific">BD1-7 clade bacterium</name>
    <dbReference type="NCBI Taxonomy" id="2029982"/>
    <lineage>
        <taxon>Bacteria</taxon>
        <taxon>Pseudomonadati</taxon>
        <taxon>Pseudomonadota</taxon>
        <taxon>Gammaproteobacteria</taxon>
        <taxon>Cellvibrionales</taxon>
        <taxon>Spongiibacteraceae</taxon>
        <taxon>BD1-7 clade</taxon>
    </lineage>
</organism>
<dbReference type="Gene3D" id="1.10.10.10">
    <property type="entry name" value="Winged helix-like DNA-binding domain superfamily/Winged helix DNA-binding domain"/>
    <property type="match status" value="1"/>
</dbReference>
<feature type="domain" description="Helix-turn-helix type 11" evidence="1">
    <location>
        <begin position="6"/>
        <end position="60"/>
    </location>
</feature>
<dbReference type="InterPro" id="IPR036390">
    <property type="entry name" value="WH_DNA-bd_sf"/>
</dbReference>
<accession>A0A5S9PHL7</accession>
<evidence type="ECO:0000259" key="2">
    <source>
        <dbReference type="Pfam" id="PF13280"/>
    </source>
</evidence>
<gene>
    <name evidence="3" type="primary">pafB</name>
    <name evidence="3" type="ORF">OPDIPICF_04541</name>
</gene>
<dbReference type="Pfam" id="PF13280">
    <property type="entry name" value="WYL"/>
    <property type="match status" value="1"/>
</dbReference>
<keyword evidence="4" id="KW-1185">Reference proteome</keyword>
<name>A0A5S9PHL7_9GAMM</name>
<dbReference type="EMBL" id="CACSIO010000010">
    <property type="protein sequence ID" value="CAA0103482.1"/>
    <property type="molecule type" value="Genomic_DNA"/>
</dbReference>
<dbReference type="OrthoDB" id="9807255at2"/>